<proteinExistence type="predicted"/>
<evidence type="ECO:0000256" key="1">
    <source>
        <dbReference type="SAM" id="Phobius"/>
    </source>
</evidence>
<gene>
    <name evidence="2" type="ORF">VPNG_07335</name>
</gene>
<keyword evidence="1" id="KW-0472">Membrane</keyword>
<feature type="transmembrane region" description="Helical" evidence="1">
    <location>
        <begin position="33"/>
        <end position="53"/>
    </location>
</feature>
<protein>
    <submittedName>
        <fullName evidence="2">Uncharacterized protein</fullName>
    </submittedName>
</protein>
<sequence>MLRRTIPSSTAALRGIRHASTADIAKRQRIRRVVMTGSIALITIVGAVTGAWLKMDSDTVKQKRVFLETPIDDRIAILEEQRSSLLALRIPLERKLGDLRERMRVKKEREGEAGSREER</sequence>
<keyword evidence="1" id="KW-0812">Transmembrane</keyword>
<keyword evidence="1" id="KW-1133">Transmembrane helix</keyword>
<reference evidence="2 3" key="1">
    <citation type="submission" date="2015-09" db="EMBL/GenBank/DDBJ databases">
        <title>Host preference determinants of Valsa canker pathogens revealed by comparative genomics.</title>
        <authorList>
            <person name="Yin Z."/>
            <person name="Huang L."/>
        </authorList>
    </citation>
    <scope>NUCLEOTIDE SEQUENCE [LARGE SCALE GENOMIC DNA]</scope>
    <source>
        <strain evidence="2 3">SXYLt</strain>
    </source>
</reference>
<evidence type="ECO:0000313" key="2">
    <source>
        <dbReference type="EMBL" id="ROW07165.1"/>
    </source>
</evidence>
<name>A0A423WV18_9PEZI</name>
<dbReference type="EMBL" id="LKEB01000039">
    <property type="protein sequence ID" value="ROW07165.1"/>
    <property type="molecule type" value="Genomic_DNA"/>
</dbReference>
<dbReference type="OrthoDB" id="5428081at2759"/>
<dbReference type="Proteomes" id="UP000285146">
    <property type="component" value="Unassembled WGS sequence"/>
</dbReference>
<dbReference type="AlphaFoldDB" id="A0A423WV18"/>
<keyword evidence="3" id="KW-1185">Reference proteome</keyword>
<evidence type="ECO:0000313" key="3">
    <source>
        <dbReference type="Proteomes" id="UP000285146"/>
    </source>
</evidence>
<dbReference type="InParanoid" id="A0A423WV18"/>
<organism evidence="2 3">
    <name type="scientific">Cytospora leucostoma</name>
    <dbReference type="NCBI Taxonomy" id="1230097"/>
    <lineage>
        <taxon>Eukaryota</taxon>
        <taxon>Fungi</taxon>
        <taxon>Dikarya</taxon>
        <taxon>Ascomycota</taxon>
        <taxon>Pezizomycotina</taxon>
        <taxon>Sordariomycetes</taxon>
        <taxon>Sordariomycetidae</taxon>
        <taxon>Diaporthales</taxon>
        <taxon>Cytosporaceae</taxon>
        <taxon>Cytospora</taxon>
    </lineage>
</organism>
<comment type="caution">
    <text evidence="2">The sequence shown here is derived from an EMBL/GenBank/DDBJ whole genome shotgun (WGS) entry which is preliminary data.</text>
</comment>
<accession>A0A423WV18</accession>